<dbReference type="InterPro" id="IPR050362">
    <property type="entry name" value="Cation-dep_OMT"/>
</dbReference>
<feature type="non-terminal residue" evidence="4">
    <location>
        <position position="66"/>
    </location>
</feature>
<evidence type="ECO:0000256" key="2">
    <source>
        <dbReference type="ARBA" id="ARBA00022679"/>
    </source>
</evidence>
<dbReference type="PROSITE" id="PS51682">
    <property type="entry name" value="SAM_OMT_I"/>
    <property type="match status" value="1"/>
</dbReference>
<dbReference type="GO" id="GO:0032259">
    <property type="term" value="P:methylation"/>
    <property type="evidence" value="ECO:0007669"/>
    <property type="project" value="UniProtKB-KW"/>
</dbReference>
<dbReference type="InterPro" id="IPR002935">
    <property type="entry name" value="SAM_O-MeTrfase"/>
</dbReference>
<feature type="non-terminal residue" evidence="4">
    <location>
        <position position="1"/>
    </location>
</feature>
<sequence length="66" mass="7518">GTPVENKIKFITGVALESLQKLKEEERVFDLVFIDADKGNYINYYDFIMDNGLLEQSGTIMVDNTI</sequence>
<comment type="caution">
    <text evidence="4">The sequence shown here is derived from an EMBL/GenBank/DDBJ whole genome shotgun (WGS) entry which is preliminary data.</text>
</comment>
<accession>A0A8J2NM45</accession>
<evidence type="ECO:0000313" key="5">
    <source>
        <dbReference type="Proteomes" id="UP000708208"/>
    </source>
</evidence>
<dbReference type="GO" id="GO:0008171">
    <property type="term" value="F:O-methyltransferase activity"/>
    <property type="evidence" value="ECO:0007669"/>
    <property type="project" value="InterPro"/>
</dbReference>
<evidence type="ECO:0008006" key="6">
    <source>
        <dbReference type="Google" id="ProtNLM"/>
    </source>
</evidence>
<dbReference type="PANTHER" id="PTHR10509:SF14">
    <property type="entry name" value="CAFFEOYL-COA O-METHYLTRANSFERASE 3-RELATED"/>
    <property type="match status" value="1"/>
</dbReference>
<keyword evidence="3" id="KW-0949">S-adenosyl-L-methionine</keyword>
<reference evidence="4" key="1">
    <citation type="submission" date="2021-06" db="EMBL/GenBank/DDBJ databases">
        <authorList>
            <person name="Hodson N. C."/>
            <person name="Mongue J. A."/>
            <person name="Jaron S. K."/>
        </authorList>
    </citation>
    <scope>NUCLEOTIDE SEQUENCE</scope>
</reference>
<dbReference type="Pfam" id="PF01596">
    <property type="entry name" value="Methyltransf_3"/>
    <property type="match status" value="1"/>
</dbReference>
<protein>
    <recommendedName>
        <fullName evidence="6">Caffeoyl-CoA O-methyltransferase</fullName>
    </recommendedName>
</protein>
<evidence type="ECO:0000256" key="3">
    <source>
        <dbReference type="ARBA" id="ARBA00022691"/>
    </source>
</evidence>
<dbReference type="AlphaFoldDB" id="A0A8J2NM45"/>
<keyword evidence="1" id="KW-0489">Methyltransferase</keyword>
<dbReference type="Proteomes" id="UP000708208">
    <property type="component" value="Unassembled WGS sequence"/>
</dbReference>
<dbReference type="OrthoDB" id="8180100at2759"/>
<evidence type="ECO:0000256" key="1">
    <source>
        <dbReference type="ARBA" id="ARBA00022603"/>
    </source>
</evidence>
<dbReference type="GO" id="GO:0008757">
    <property type="term" value="F:S-adenosylmethionine-dependent methyltransferase activity"/>
    <property type="evidence" value="ECO:0007669"/>
    <property type="project" value="TreeGrafter"/>
</dbReference>
<keyword evidence="5" id="KW-1185">Reference proteome</keyword>
<name>A0A8J2NM45_9HEXA</name>
<organism evidence="4 5">
    <name type="scientific">Allacma fusca</name>
    <dbReference type="NCBI Taxonomy" id="39272"/>
    <lineage>
        <taxon>Eukaryota</taxon>
        <taxon>Metazoa</taxon>
        <taxon>Ecdysozoa</taxon>
        <taxon>Arthropoda</taxon>
        <taxon>Hexapoda</taxon>
        <taxon>Collembola</taxon>
        <taxon>Symphypleona</taxon>
        <taxon>Sminthuridae</taxon>
        <taxon>Allacma</taxon>
    </lineage>
</organism>
<dbReference type="PANTHER" id="PTHR10509">
    <property type="entry name" value="O-METHYLTRANSFERASE-RELATED"/>
    <property type="match status" value="1"/>
</dbReference>
<keyword evidence="2" id="KW-0808">Transferase</keyword>
<gene>
    <name evidence="4" type="ORF">AFUS01_LOCUS1365</name>
</gene>
<evidence type="ECO:0000313" key="4">
    <source>
        <dbReference type="EMBL" id="CAG7661035.1"/>
    </source>
</evidence>
<dbReference type="EMBL" id="CAJVCH010007546">
    <property type="protein sequence ID" value="CAG7661035.1"/>
    <property type="molecule type" value="Genomic_DNA"/>
</dbReference>
<proteinExistence type="predicted"/>